<dbReference type="HOGENOM" id="CLU_2606373_0_0_1"/>
<organism evidence="1 2">
    <name type="scientific">Jaapia argillacea MUCL 33604</name>
    <dbReference type="NCBI Taxonomy" id="933084"/>
    <lineage>
        <taxon>Eukaryota</taxon>
        <taxon>Fungi</taxon>
        <taxon>Dikarya</taxon>
        <taxon>Basidiomycota</taxon>
        <taxon>Agaricomycotina</taxon>
        <taxon>Agaricomycetes</taxon>
        <taxon>Agaricomycetidae</taxon>
        <taxon>Jaapiales</taxon>
        <taxon>Jaapiaceae</taxon>
        <taxon>Jaapia</taxon>
    </lineage>
</organism>
<accession>A0A067QG06</accession>
<keyword evidence="2" id="KW-1185">Reference proteome</keyword>
<sequence>MPSLLCSGSDFGFDPVWPELQILTLSRTTIESHLLSSVVQHRSRIGLPLQRVRIERGENWRALFDDWPLDVPTTLEFLG</sequence>
<reference evidence="2" key="1">
    <citation type="journal article" date="2014" name="Proc. Natl. Acad. Sci. U.S.A.">
        <title>Extensive sampling of basidiomycete genomes demonstrates inadequacy of the white-rot/brown-rot paradigm for wood decay fungi.</title>
        <authorList>
            <person name="Riley R."/>
            <person name="Salamov A.A."/>
            <person name="Brown D.W."/>
            <person name="Nagy L.G."/>
            <person name="Floudas D."/>
            <person name="Held B.W."/>
            <person name="Levasseur A."/>
            <person name="Lombard V."/>
            <person name="Morin E."/>
            <person name="Otillar R."/>
            <person name="Lindquist E.A."/>
            <person name="Sun H."/>
            <person name="LaButti K.M."/>
            <person name="Schmutz J."/>
            <person name="Jabbour D."/>
            <person name="Luo H."/>
            <person name="Baker S.E."/>
            <person name="Pisabarro A.G."/>
            <person name="Walton J.D."/>
            <person name="Blanchette R.A."/>
            <person name="Henrissat B."/>
            <person name="Martin F."/>
            <person name="Cullen D."/>
            <person name="Hibbett D.S."/>
            <person name="Grigoriev I.V."/>
        </authorList>
    </citation>
    <scope>NUCLEOTIDE SEQUENCE [LARGE SCALE GENOMIC DNA]</scope>
    <source>
        <strain evidence="2">MUCL 33604</strain>
    </source>
</reference>
<dbReference type="EMBL" id="KL197712">
    <property type="protein sequence ID" value="KDQ61546.1"/>
    <property type="molecule type" value="Genomic_DNA"/>
</dbReference>
<evidence type="ECO:0000313" key="1">
    <source>
        <dbReference type="EMBL" id="KDQ61546.1"/>
    </source>
</evidence>
<dbReference type="Proteomes" id="UP000027265">
    <property type="component" value="Unassembled WGS sequence"/>
</dbReference>
<dbReference type="AlphaFoldDB" id="A0A067QG06"/>
<evidence type="ECO:0000313" key="2">
    <source>
        <dbReference type="Proteomes" id="UP000027265"/>
    </source>
</evidence>
<name>A0A067QG06_9AGAM</name>
<proteinExistence type="predicted"/>
<gene>
    <name evidence="1" type="ORF">JAAARDRAFT_54900</name>
</gene>
<protein>
    <submittedName>
        <fullName evidence="1">Uncharacterized protein</fullName>
    </submittedName>
</protein>
<dbReference type="InParanoid" id="A0A067QG06"/>